<evidence type="ECO:0008006" key="4">
    <source>
        <dbReference type="Google" id="ProtNLM"/>
    </source>
</evidence>
<accession>A0ABP9DB16</accession>
<comment type="caution">
    <text evidence="2">The sequence shown here is derived from an EMBL/GenBank/DDBJ whole genome shotgun (WGS) entry which is preliminary data.</text>
</comment>
<name>A0ABP9DB16_9ACTN</name>
<protein>
    <recommendedName>
        <fullName evidence="4">Histone deacetylase</fullName>
    </recommendedName>
</protein>
<sequence length="238" mass="25529">MDAPDRDPDPDPDRDRDRDRDEGMVWYAAYGSNMDARRLAAYIAGGRPPGGSRSYPGCRDRRLPDRAVPLLLPGLLYFALESRVWTGGLGFYDPAQPGEMPARAYLVTPQQLADIAAQEMHRAPGADLPLNPALTRGTDRLGPGRYETLVCPGMLDGLPVYTLTAPWGLADADLNPPSAGYLANFAAGLADAHGWRLDRSAVYLATRPGAAGHWTAGSVMEALRAAAEDSTSALDEPP</sequence>
<gene>
    <name evidence="2" type="ORF">GCM10023235_03870</name>
</gene>
<dbReference type="RefSeq" id="WP_425559564.1">
    <property type="nucleotide sequence ID" value="NZ_BAABIS010000001.1"/>
</dbReference>
<dbReference type="Proteomes" id="UP001501752">
    <property type="component" value="Unassembled WGS sequence"/>
</dbReference>
<organism evidence="2 3">
    <name type="scientific">Kitasatospora terrestris</name>
    <dbReference type="NCBI Taxonomy" id="258051"/>
    <lineage>
        <taxon>Bacteria</taxon>
        <taxon>Bacillati</taxon>
        <taxon>Actinomycetota</taxon>
        <taxon>Actinomycetes</taxon>
        <taxon>Kitasatosporales</taxon>
        <taxon>Streptomycetaceae</taxon>
        <taxon>Kitasatospora</taxon>
    </lineage>
</organism>
<reference evidence="3" key="1">
    <citation type="journal article" date="2019" name="Int. J. Syst. Evol. Microbiol.">
        <title>The Global Catalogue of Microorganisms (GCM) 10K type strain sequencing project: providing services to taxonomists for standard genome sequencing and annotation.</title>
        <authorList>
            <consortium name="The Broad Institute Genomics Platform"/>
            <consortium name="The Broad Institute Genome Sequencing Center for Infectious Disease"/>
            <person name="Wu L."/>
            <person name="Ma J."/>
        </authorList>
    </citation>
    <scope>NUCLEOTIDE SEQUENCE [LARGE SCALE GENOMIC DNA]</scope>
    <source>
        <strain evidence="3">JCM 13006</strain>
    </source>
</reference>
<feature type="region of interest" description="Disordered" evidence="1">
    <location>
        <begin position="1"/>
        <end position="22"/>
    </location>
</feature>
<dbReference type="EMBL" id="BAABIS010000001">
    <property type="protein sequence ID" value="GAA4832660.1"/>
    <property type="molecule type" value="Genomic_DNA"/>
</dbReference>
<dbReference type="Gene3D" id="3.10.490.10">
    <property type="entry name" value="Gamma-glutamyl cyclotransferase-like"/>
    <property type="match status" value="1"/>
</dbReference>
<proteinExistence type="predicted"/>
<evidence type="ECO:0000313" key="2">
    <source>
        <dbReference type="EMBL" id="GAA4832660.1"/>
    </source>
</evidence>
<evidence type="ECO:0000256" key="1">
    <source>
        <dbReference type="SAM" id="MobiDB-lite"/>
    </source>
</evidence>
<keyword evidence="3" id="KW-1185">Reference proteome</keyword>
<evidence type="ECO:0000313" key="3">
    <source>
        <dbReference type="Proteomes" id="UP001501752"/>
    </source>
</evidence>